<dbReference type="RefSeq" id="WP_196274202.1">
    <property type="nucleotide sequence ID" value="NZ_JADQDC010000001.1"/>
</dbReference>
<keyword evidence="2" id="KW-1185">Reference proteome</keyword>
<proteinExistence type="predicted"/>
<dbReference type="Proteomes" id="UP000600799">
    <property type="component" value="Unassembled WGS sequence"/>
</dbReference>
<comment type="caution">
    <text evidence="1">The sequence shown here is derived from an EMBL/GenBank/DDBJ whole genome shotgun (WGS) entry which is preliminary data.</text>
</comment>
<gene>
    <name evidence="1" type="ORF">I2488_02425</name>
</gene>
<evidence type="ECO:0000313" key="2">
    <source>
        <dbReference type="Proteomes" id="UP000600799"/>
    </source>
</evidence>
<evidence type="ECO:0000313" key="1">
    <source>
        <dbReference type="EMBL" id="MBF9149852.1"/>
    </source>
</evidence>
<organism evidence="1 2">
    <name type="scientific">Novosphingobium jiangmenense</name>
    <dbReference type="NCBI Taxonomy" id="2791981"/>
    <lineage>
        <taxon>Bacteria</taxon>
        <taxon>Pseudomonadati</taxon>
        <taxon>Pseudomonadota</taxon>
        <taxon>Alphaproteobacteria</taxon>
        <taxon>Sphingomonadales</taxon>
        <taxon>Sphingomonadaceae</taxon>
        <taxon>Novosphingobium</taxon>
    </lineage>
</organism>
<protein>
    <submittedName>
        <fullName evidence="1">Uncharacterized protein</fullName>
    </submittedName>
</protein>
<reference evidence="1 2" key="1">
    <citation type="submission" date="2020-11" db="EMBL/GenBank/DDBJ databases">
        <title>The genome sequence of Novosphingobium sp. 1Y9A.</title>
        <authorList>
            <person name="Liu Y."/>
        </authorList>
    </citation>
    <scope>NUCLEOTIDE SEQUENCE [LARGE SCALE GENOMIC DNA]</scope>
    <source>
        <strain evidence="1 2">1Y9A</strain>
    </source>
</reference>
<name>A0ABS0HC57_9SPHN</name>
<accession>A0ABS0HC57</accession>
<sequence>MPDRPVRVTESAKLDLVRLFELAVFRKGEAEGQRDLAKTLAWIADLAHDQAGAACPHELAGLGHDEWRQVLRSGLRVIFLPSPTCLDVVLVAEEKQDFASLLFRRLLACERQVPL</sequence>
<dbReference type="EMBL" id="JADQDC010000001">
    <property type="protein sequence ID" value="MBF9149852.1"/>
    <property type="molecule type" value="Genomic_DNA"/>
</dbReference>